<keyword evidence="13" id="KW-1185">Reference proteome</keyword>
<evidence type="ECO:0000256" key="5">
    <source>
        <dbReference type="ARBA" id="ARBA00022490"/>
    </source>
</evidence>
<dbReference type="PANTHER" id="PTHR11579:SF0">
    <property type="entry name" value="PROTEIN-L-ISOASPARTATE(D-ASPARTATE) O-METHYLTRANSFERASE"/>
    <property type="match status" value="1"/>
</dbReference>
<evidence type="ECO:0000256" key="3">
    <source>
        <dbReference type="ARBA" id="ARBA00011890"/>
    </source>
</evidence>
<evidence type="ECO:0000256" key="9">
    <source>
        <dbReference type="ARBA" id="ARBA00030757"/>
    </source>
</evidence>
<accession>A0ABY9HHZ5</accession>
<evidence type="ECO:0000256" key="6">
    <source>
        <dbReference type="ARBA" id="ARBA00022603"/>
    </source>
</evidence>
<dbReference type="SUPFAM" id="SSF53335">
    <property type="entry name" value="S-adenosyl-L-methionine-dependent methyltransferases"/>
    <property type="match status" value="1"/>
</dbReference>
<evidence type="ECO:0000256" key="1">
    <source>
        <dbReference type="ARBA" id="ARBA00004496"/>
    </source>
</evidence>
<dbReference type="CDD" id="cd02440">
    <property type="entry name" value="AdoMet_MTases"/>
    <property type="match status" value="1"/>
</dbReference>
<evidence type="ECO:0000256" key="2">
    <source>
        <dbReference type="ARBA" id="ARBA00005369"/>
    </source>
</evidence>
<evidence type="ECO:0000256" key="7">
    <source>
        <dbReference type="ARBA" id="ARBA00022679"/>
    </source>
</evidence>
<evidence type="ECO:0000256" key="4">
    <source>
        <dbReference type="ARBA" id="ARBA00013346"/>
    </source>
</evidence>
<evidence type="ECO:0000256" key="11">
    <source>
        <dbReference type="ARBA" id="ARBA00031350"/>
    </source>
</evidence>
<dbReference type="InterPro" id="IPR029063">
    <property type="entry name" value="SAM-dependent_MTases_sf"/>
</dbReference>
<dbReference type="PANTHER" id="PTHR11579">
    <property type="entry name" value="PROTEIN-L-ISOASPARTATE O-METHYLTRANSFERASE"/>
    <property type="match status" value="1"/>
</dbReference>
<comment type="subcellular location">
    <subcellularLocation>
        <location evidence="1">Cytoplasm</location>
    </subcellularLocation>
</comment>
<dbReference type="Pfam" id="PF01135">
    <property type="entry name" value="PCMT"/>
    <property type="match status" value="1"/>
</dbReference>
<dbReference type="GO" id="GO:0032259">
    <property type="term" value="P:methylation"/>
    <property type="evidence" value="ECO:0007669"/>
    <property type="project" value="UniProtKB-KW"/>
</dbReference>
<dbReference type="InterPro" id="IPR000682">
    <property type="entry name" value="PCMT"/>
</dbReference>
<sequence length="361" mass="38702">MTEPNDTSSSALRARFAASLGGGGQSQWVGAFSRVPREHFVPSFYQQDENGRWYEVSEGDPGYLEAVYSDTALTTQLGEHGIPTSSSSEPRLMLTMLDALDAEPGHRLFELGLGTGYNAALASSLLGSDNVVSVDVDPDLVRLARKRLERGRYRPYVFAGDGTEGCPDRAPYDRVIATAALRRIPPALLSQARAGAVVVAPIGFGVAKVTVSAGGEATGRFLPVPAFFMPRRRPVKSPDFAGLEAQSGRATSVRATDLLDRLRFPLSLALPGHRSCSWRDEAGEVSGVGLWTEDGSTATVHVSGRARQTGPRRLWDTVEELASVFPDGAPAREDFGLTVTPAGQRAWYRGPDGPSWVLDGS</sequence>
<keyword evidence="6 12" id="KW-0489">Methyltransferase</keyword>
<proteinExistence type="inferred from homology"/>
<dbReference type="EMBL" id="CP120997">
    <property type="protein sequence ID" value="WLQ33994.1"/>
    <property type="molecule type" value="Genomic_DNA"/>
</dbReference>
<keyword evidence="5" id="KW-0963">Cytoplasm</keyword>
<organism evidence="12 13">
    <name type="scientific">Streptomyces castrisilvae</name>
    <dbReference type="NCBI Taxonomy" id="3033811"/>
    <lineage>
        <taxon>Bacteria</taxon>
        <taxon>Bacillati</taxon>
        <taxon>Actinomycetota</taxon>
        <taxon>Actinomycetes</taxon>
        <taxon>Kitasatosporales</taxon>
        <taxon>Streptomycetaceae</taxon>
        <taxon>Streptomyces</taxon>
    </lineage>
</organism>
<dbReference type="Gene3D" id="3.40.50.150">
    <property type="entry name" value="Vaccinia Virus protein VP39"/>
    <property type="match status" value="1"/>
</dbReference>
<protein>
    <recommendedName>
        <fullName evidence="4">Protein-L-isoaspartate O-methyltransferase</fullName>
        <ecNumber evidence="3">2.1.1.77</ecNumber>
    </recommendedName>
    <alternativeName>
        <fullName evidence="11">L-isoaspartyl protein carboxyl methyltransferase</fullName>
    </alternativeName>
    <alternativeName>
        <fullName evidence="9">Protein L-isoaspartyl methyltransferase</fullName>
    </alternativeName>
    <alternativeName>
        <fullName evidence="10">Protein-beta-aspartate methyltransferase</fullName>
    </alternativeName>
</protein>
<evidence type="ECO:0000256" key="8">
    <source>
        <dbReference type="ARBA" id="ARBA00022691"/>
    </source>
</evidence>
<dbReference type="RefSeq" id="WP_306053837.1">
    <property type="nucleotide sequence ID" value="NZ_CP120997.1"/>
</dbReference>
<dbReference type="Proteomes" id="UP001239522">
    <property type="component" value="Chromosome"/>
</dbReference>
<keyword evidence="8" id="KW-0949">S-adenosyl-L-methionine</keyword>
<evidence type="ECO:0000313" key="13">
    <source>
        <dbReference type="Proteomes" id="UP001239522"/>
    </source>
</evidence>
<comment type="similarity">
    <text evidence="2">Belongs to the methyltransferase superfamily. L-isoaspartyl/D-aspartyl protein methyltransferase family.</text>
</comment>
<gene>
    <name evidence="12" type="ORF">P8A18_11325</name>
</gene>
<evidence type="ECO:0000313" key="12">
    <source>
        <dbReference type="EMBL" id="WLQ33994.1"/>
    </source>
</evidence>
<dbReference type="GO" id="GO:0008168">
    <property type="term" value="F:methyltransferase activity"/>
    <property type="evidence" value="ECO:0007669"/>
    <property type="project" value="UniProtKB-KW"/>
</dbReference>
<name>A0ABY9HHZ5_9ACTN</name>
<dbReference type="EC" id="2.1.1.77" evidence="3"/>
<reference evidence="12 13" key="1">
    <citation type="submission" date="2023-03" db="EMBL/GenBank/DDBJ databases">
        <title>Isolation and description of six Streptomyces strains from soil environments, able to metabolize different microbial glucans.</title>
        <authorList>
            <person name="Widen T."/>
            <person name="Larsbrink J."/>
        </authorList>
    </citation>
    <scope>NUCLEOTIDE SEQUENCE [LARGE SCALE GENOMIC DNA]</scope>
    <source>
        <strain evidence="12 13">Mut1</strain>
    </source>
</reference>
<keyword evidence="7" id="KW-0808">Transferase</keyword>
<evidence type="ECO:0000256" key="10">
    <source>
        <dbReference type="ARBA" id="ARBA00031323"/>
    </source>
</evidence>